<keyword evidence="3" id="KW-1185">Reference proteome</keyword>
<dbReference type="EMBL" id="JAQQXS010000006">
    <property type="protein sequence ID" value="MDC8785263.1"/>
    <property type="molecule type" value="Genomic_DNA"/>
</dbReference>
<sequence length="209" mass="21923">MNTNQFNTVKRGSLALALLASLVAITGLASAQEPTVTAVSASKGNVRIKGGEVDLRAKVVELDIAQRTVVLRNSKGKLVHVDVPASVENFDQVHVGDELLIRYAAAVAVALEPTAQTTGIRERVVTDTQGSGSAGGLPSTSAGRKIELLAVVEGVDRKARVVTLRGVKRTLEVTAPDNVDLAKIKVGQEVRAVFVEAAAVSVVRRAKSK</sequence>
<protein>
    <submittedName>
        <fullName evidence="2">Uncharacterized protein</fullName>
    </submittedName>
</protein>
<accession>A0ABT5KQT6</accession>
<evidence type="ECO:0000256" key="1">
    <source>
        <dbReference type="SAM" id="SignalP"/>
    </source>
</evidence>
<name>A0ABT5KQT6_9BURK</name>
<evidence type="ECO:0000313" key="2">
    <source>
        <dbReference type="EMBL" id="MDC8785263.1"/>
    </source>
</evidence>
<feature type="chain" id="PRO_5046468967" evidence="1">
    <location>
        <begin position="32"/>
        <end position="209"/>
    </location>
</feature>
<comment type="caution">
    <text evidence="2">The sequence shown here is derived from an EMBL/GenBank/DDBJ whole genome shotgun (WGS) entry which is preliminary data.</text>
</comment>
<dbReference type="Proteomes" id="UP001219862">
    <property type="component" value="Unassembled WGS sequence"/>
</dbReference>
<feature type="signal peptide" evidence="1">
    <location>
        <begin position="1"/>
        <end position="31"/>
    </location>
</feature>
<evidence type="ECO:0000313" key="3">
    <source>
        <dbReference type="Proteomes" id="UP001219862"/>
    </source>
</evidence>
<proteinExistence type="predicted"/>
<keyword evidence="1" id="KW-0732">Signal</keyword>
<organism evidence="2 3">
    <name type="scientific">Roseateles koreensis</name>
    <dbReference type="NCBI Taxonomy" id="2987526"/>
    <lineage>
        <taxon>Bacteria</taxon>
        <taxon>Pseudomonadati</taxon>
        <taxon>Pseudomonadota</taxon>
        <taxon>Betaproteobacteria</taxon>
        <taxon>Burkholderiales</taxon>
        <taxon>Sphaerotilaceae</taxon>
        <taxon>Roseateles</taxon>
    </lineage>
</organism>
<reference evidence="2 3" key="1">
    <citation type="submission" date="2022-10" db="EMBL/GenBank/DDBJ databases">
        <title>paucibacter sp. hw8 Genome sequencing.</title>
        <authorList>
            <person name="Park S."/>
        </authorList>
    </citation>
    <scope>NUCLEOTIDE SEQUENCE [LARGE SCALE GENOMIC DNA]</scope>
    <source>
        <strain evidence="3">hw8</strain>
    </source>
</reference>
<dbReference type="RefSeq" id="WP_273596369.1">
    <property type="nucleotide sequence ID" value="NZ_JAQQXS010000006.1"/>
</dbReference>
<gene>
    <name evidence="2" type="ORF">PRZ01_08675</name>
</gene>